<dbReference type="EMBL" id="KN818487">
    <property type="protein sequence ID" value="KIL55663.1"/>
    <property type="molecule type" value="Genomic_DNA"/>
</dbReference>
<accession>A0A0C2WHR2</accession>
<evidence type="ECO:0000313" key="2">
    <source>
        <dbReference type="Proteomes" id="UP000054549"/>
    </source>
</evidence>
<dbReference type="OrthoDB" id="2934473at2759"/>
<dbReference type="AlphaFoldDB" id="A0A0C2WHR2"/>
<proteinExistence type="predicted"/>
<keyword evidence="2" id="KW-1185">Reference proteome</keyword>
<organism evidence="1 2">
    <name type="scientific">Amanita muscaria (strain Koide BX008)</name>
    <dbReference type="NCBI Taxonomy" id="946122"/>
    <lineage>
        <taxon>Eukaryota</taxon>
        <taxon>Fungi</taxon>
        <taxon>Dikarya</taxon>
        <taxon>Basidiomycota</taxon>
        <taxon>Agaricomycotina</taxon>
        <taxon>Agaricomycetes</taxon>
        <taxon>Agaricomycetidae</taxon>
        <taxon>Agaricales</taxon>
        <taxon>Pluteineae</taxon>
        <taxon>Amanitaceae</taxon>
        <taxon>Amanita</taxon>
    </lineage>
</organism>
<dbReference type="STRING" id="946122.A0A0C2WHR2"/>
<dbReference type="InParanoid" id="A0A0C2WHR2"/>
<name>A0A0C2WHR2_AMAMK</name>
<evidence type="ECO:0000313" key="1">
    <source>
        <dbReference type="EMBL" id="KIL55663.1"/>
    </source>
</evidence>
<gene>
    <name evidence="1" type="ORF">M378DRAFT_17743</name>
</gene>
<reference evidence="1 2" key="1">
    <citation type="submission" date="2014-04" db="EMBL/GenBank/DDBJ databases">
        <title>Evolutionary Origins and Diversification of the Mycorrhizal Mutualists.</title>
        <authorList>
            <consortium name="DOE Joint Genome Institute"/>
            <consortium name="Mycorrhizal Genomics Consortium"/>
            <person name="Kohler A."/>
            <person name="Kuo A."/>
            <person name="Nagy L.G."/>
            <person name="Floudas D."/>
            <person name="Copeland A."/>
            <person name="Barry K.W."/>
            <person name="Cichocki N."/>
            <person name="Veneault-Fourrey C."/>
            <person name="LaButti K."/>
            <person name="Lindquist E.A."/>
            <person name="Lipzen A."/>
            <person name="Lundell T."/>
            <person name="Morin E."/>
            <person name="Murat C."/>
            <person name="Riley R."/>
            <person name="Ohm R."/>
            <person name="Sun H."/>
            <person name="Tunlid A."/>
            <person name="Henrissat B."/>
            <person name="Grigoriev I.V."/>
            <person name="Hibbett D.S."/>
            <person name="Martin F."/>
        </authorList>
    </citation>
    <scope>NUCLEOTIDE SEQUENCE [LARGE SCALE GENOMIC DNA]</scope>
    <source>
        <strain evidence="1 2">Koide BX008</strain>
    </source>
</reference>
<sequence>MDLVERNTDMRLPFRDRAASRRRILEEDGPFSGDHLLTREGFFSALIYRGVTYGTQFLQEEKTFYPDLQAWSSRYQLLRSIGHGETYFCKKDAYGTAAAARSPDNVQNYWDAAKIEELRPHPGKSFTEFFQTIKKSPRMPAFGSLTAYLLSADYAIAGGLQKPSVSELGGIIHGINKGGRKGLELLGYGCSSSKETAKAFSEVYGGLQAFFTGEERRNMDFGPIFLEHALCKLSRFKKISQFQDVCQEWDVPIV</sequence>
<dbReference type="HOGENOM" id="CLU_1125133_0_0_1"/>
<dbReference type="Proteomes" id="UP000054549">
    <property type="component" value="Unassembled WGS sequence"/>
</dbReference>
<protein>
    <submittedName>
        <fullName evidence="1">Uncharacterized protein</fullName>
    </submittedName>
</protein>